<proteinExistence type="predicted"/>
<dbReference type="EMBL" id="LAZR01025935">
    <property type="protein sequence ID" value="KKL70315.1"/>
    <property type="molecule type" value="Genomic_DNA"/>
</dbReference>
<evidence type="ECO:0000313" key="1">
    <source>
        <dbReference type="EMBL" id="KKL70315.1"/>
    </source>
</evidence>
<protein>
    <submittedName>
        <fullName evidence="1">Uncharacterized protein</fullName>
    </submittedName>
</protein>
<reference evidence="1" key="1">
    <citation type="journal article" date="2015" name="Nature">
        <title>Complex archaea that bridge the gap between prokaryotes and eukaryotes.</title>
        <authorList>
            <person name="Spang A."/>
            <person name="Saw J.H."/>
            <person name="Jorgensen S.L."/>
            <person name="Zaremba-Niedzwiedzka K."/>
            <person name="Martijn J."/>
            <person name="Lind A.E."/>
            <person name="van Eijk R."/>
            <person name="Schleper C."/>
            <person name="Guy L."/>
            <person name="Ettema T.J."/>
        </authorList>
    </citation>
    <scope>NUCLEOTIDE SEQUENCE</scope>
</reference>
<comment type="caution">
    <text evidence="1">The sequence shown here is derived from an EMBL/GenBank/DDBJ whole genome shotgun (WGS) entry which is preliminary data.</text>
</comment>
<sequence>MAGQTPGSAEGGLSQSYVTGLTETSLTDLEGVGKVRYENKRWYKWVKYDDG</sequence>
<gene>
    <name evidence="1" type="ORF">LCGC14_2106170</name>
</gene>
<feature type="non-terminal residue" evidence="1">
    <location>
        <position position="51"/>
    </location>
</feature>
<dbReference type="AlphaFoldDB" id="A0A0F9GLN8"/>
<name>A0A0F9GLN8_9ZZZZ</name>
<accession>A0A0F9GLN8</accession>
<organism evidence="1">
    <name type="scientific">marine sediment metagenome</name>
    <dbReference type="NCBI Taxonomy" id="412755"/>
    <lineage>
        <taxon>unclassified sequences</taxon>
        <taxon>metagenomes</taxon>
        <taxon>ecological metagenomes</taxon>
    </lineage>
</organism>